<dbReference type="OrthoDB" id="412788at2759"/>
<organism evidence="1 2">
    <name type="scientific">Fusarium piperis</name>
    <dbReference type="NCBI Taxonomy" id="1435070"/>
    <lineage>
        <taxon>Eukaryota</taxon>
        <taxon>Fungi</taxon>
        <taxon>Dikarya</taxon>
        <taxon>Ascomycota</taxon>
        <taxon>Pezizomycotina</taxon>
        <taxon>Sordariomycetes</taxon>
        <taxon>Hypocreomycetidae</taxon>
        <taxon>Hypocreales</taxon>
        <taxon>Nectriaceae</taxon>
        <taxon>Fusarium</taxon>
        <taxon>Fusarium solani species complex</taxon>
    </lineage>
</organism>
<accession>A0A9W9BTR2</accession>
<gene>
    <name evidence="1" type="ORF">N0V84_000620</name>
</gene>
<comment type="caution">
    <text evidence="1">The sequence shown here is derived from an EMBL/GenBank/DDBJ whole genome shotgun (WGS) entry which is preliminary data.</text>
</comment>
<dbReference type="EMBL" id="JAPEUR010000006">
    <property type="protein sequence ID" value="KAJ4328833.1"/>
    <property type="molecule type" value="Genomic_DNA"/>
</dbReference>
<evidence type="ECO:0000313" key="2">
    <source>
        <dbReference type="Proteomes" id="UP001140502"/>
    </source>
</evidence>
<reference evidence="1" key="1">
    <citation type="submission" date="2022-10" db="EMBL/GenBank/DDBJ databases">
        <title>Tapping the CABI collections for fungal endophytes: first genome assemblies for Collariella, Neodidymelliopsis, Ascochyta clinopodiicola, Didymella pomorum, Didymosphaeria variabile, Neocosmospora piperis and Neocucurbitaria cava.</title>
        <authorList>
            <person name="Hill R."/>
        </authorList>
    </citation>
    <scope>NUCLEOTIDE SEQUENCE</scope>
    <source>
        <strain evidence="1">IMI 366586</strain>
    </source>
</reference>
<dbReference type="Proteomes" id="UP001140502">
    <property type="component" value="Unassembled WGS sequence"/>
</dbReference>
<proteinExistence type="predicted"/>
<sequence length="163" mass="18611">MSAVLASLDYLKWDALFERQKPCGVFTTTRSFRDEHSVPRSNLVFEKKFVPIQNARDLEHQLKLDTQGFHFEKHATTLPNLKDRDSVLTSYVPKMEKFLKHALGQPSGIRTFYFDIQLVTPAADFILLQLREAVDLTVFAKKTVNLENGLDPLLLATHPRAGK</sequence>
<name>A0A9W9BTR2_9HYPO</name>
<protein>
    <submittedName>
        <fullName evidence="1">Uncharacterized protein</fullName>
    </submittedName>
</protein>
<evidence type="ECO:0000313" key="1">
    <source>
        <dbReference type="EMBL" id="KAJ4328833.1"/>
    </source>
</evidence>
<keyword evidence="2" id="KW-1185">Reference proteome</keyword>
<dbReference type="AlphaFoldDB" id="A0A9W9BTR2"/>